<keyword evidence="3" id="KW-1185">Reference proteome</keyword>
<sequence>MAEKFGIGEVSFIQRAVVGPTRTDRIPAQSEIDAQMDFINRCLSEGRGQLVGTEKGLVVIQRSDQQIIVQHTVYHIGFKRKPIWVDEGPKKPSQPEIPDVVMSKLQ</sequence>
<organism evidence="2 3">
    <name type="scientific">Pelagibaculum spongiae</name>
    <dbReference type="NCBI Taxonomy" id="2080658"/>
    <lineage>
        <taxon>Bacteria</taxon>
        <taxon>Pseudomonadati</taxon>
        <taxon>Pseudomonadota</taxon>
        <taxon>Gammaproteobacteria</taxon>
        <taxon>Oceanospirillales</taxon>
        <taxon>Pelagibaculum</taxon>
    </lineage>
</organism>
<evidence type="ECO:0000313" key="3">
    <source>
        <dbReference type="Proteomes" id="UP000244906"/>
    </source>
</evidence>
<dbReference type="OrthoDB" id="5518837at2"/>
<dbReference type="EMBL" id="QDDL01000001">
    <property type="protein sequence ID" value="PVZ72047.1"/>
    <property type="molecule type" value="Genomic_DNA"/>
</dbReference>
<dbReference type="AlphaFoldDB" id="A0A2V1H4C7"/>
<comment type="caution">
    <text evidence="2">The sequence shown here is derived from an EMBL/GenBank/DDBJ whole genome shotgun (WGS) entry which is preliminary data.</text>
</comment>
<evidence type="ECO:0000256" key="1">
    <source>
        <dbReference type="SAM" id="MobiDB-lite"/>
    </source>
</evidence>
<dbReference type="Proteomes" id="UP000244906">
    <property type="component" value="Unassembled WGS sequence"/>
</dbReference>
<feature type="region of interest" description="Disordered" evidence="1">
    <location>
        <begin position="85"/>
        <end position="106"/>
    </location>
</feature>
<protein>
    <submittedName>
        <fullName evidence="2">Uncharacterized protein</fullName>
    </submittedName>
</protein>
<evidence type="ECO:0000313" key="2">
    <source>
        <dbReference type="EMBL" id="PVZ72047.1"/>
    </source>
</evidence>
<proteinExistence type="predicted"/>
<gene>
    <name evidence="2" type="ORF">DC094_03235</name>
</gene>
<dbReference type="RefSeq" id="WP_116685633.1">
    <property type="nucleotide sequence ID" value="NZ_CAWNYD010000001.1"/>
</dbReference>
<reference evidence="2 3" key="1">
    <citation type="submission" date="2018-04" db="EMBL/GenBank/DDBJ databases">
        <title>Thalassorhabdus spongiae gen. nov., sp. nov., isolated from a marine sponge in South-West Iceland.</title>
        <authorList>
            <person name="Knobloch S."/>
            <person name="Daussin A."/>
            <person name="Johannsson R."/>
            <person name="Marteinsson V.T."/>
        </authorList>
    </citation>
    <scope>NUCLEOTIDE SEQUENCE [LARGE SCALE GENOMIC DNA]</scope>
    <source>
        <strain evidence="2 3">Hp12</strain>
    </source>
</reference>
<name>A0A2V1H4C7_9GAMM</name>
<accession>A0A2V1H4C7</accession>